<keyword evidence="2" id="KW-0472">Membrane</keyword>
<gene>
    <name evidence="3" type="ORF">PCOR1329_LOCUS46901</name>
</gene>
<dbReference type="Proteomes" id="UP001189429">
    <property type="component" value="Unassembled WGS sequence"/>
</dbReference>
<sequence length="125" mass="13775">MDGRHVATMLVAEGHLAGAEQYTEELARDILTAGSDEAKKRAYRELEEAIKESQKHTAEETKAAKTKAEADLPPEGIGLGGWVGIFMLVGILTWAVFLAPAKKKKVNLNRKRGLFEKMWLKLKGA</sequence>
<name>A0ABN9UB05_9DINO</name>
<feature type="transmembrane region" description="Helical" evidence="2">
    <location>
        <begin position="79"/>
        <end position="101"/>
    </location>
</feature>
<accession>A0ABN9UB05</accession>
<evidence type="ECO:0000256" key="1">
    <source>
        <dbReference type="SAM" id="MobiDB-lite"/>
    </source>
</evidence>
<proteinExistence type="predicted"/>
<comment type="caution">
    <text evidence="3">The sequence shown here is derived from an EMBL/GenBank/DDBJ whole genome shotgun (WGS) entry which is preliminary data.</text>
</comment>
<evidence type="ECO:0000313" key="3">
    <source>
        <dbReference type="EMBL" id="CAK0856520.1"/>
    </source>
</evidence>
<evidence type="ECO:0000256" key="2">
    <source>
        <dbReference type="SAM" id="Phobius"/>
    </source>
</evidence>
<organism evidence="3 4">
    <name type="scientific">Prorocentrum cordatum</name>
    <dbReference type="NCBI Taxonomy" id="2364126"/>
    <lineage>
        <taxon>Eukaryota</taxon>
        <taxon>Sar</taxon>
        <taxon>Alveolata</taxon>
        <taxon>Dinophyceae</taxon>
        <taxon>Prorocentrales</taxon>
        <taxon>Prorocentraceae</taxon>
        <taxon>Prorocentrum</taxon>
    </lineage>
</organism>
<feature type="region of interest" description="Disordered" evidence="1">
    <location>
        <begin position="50"/>
        <end position="69"/>
    </location>
</feature>
<keyword evidence="4" id="KW-1185">Reference proteome</keyword>
<evidence type="ECO:0008006" key="5">
    <source>
        <dbReference type="Google" id="ProtNLM"/>
    </source>
</evidence>
<keyword evidence="2" id="KW-1133">Transmembrane helix</keyword>
<keyword evidence="2" id="KW-0812">Transmembrane</keyword>
<protein>
    <recommendedName>
        <fullName evidence="5">TPM domain-containing protein</fullName>
    </recommendedName>
</protein>
<reference evidence="3" key="1">
    <citation type="submission" date="2023-10" db="EMBL/GenBank/DDBJ databases">
        <authorList>
            <person name="Chen Y."/>
            <person name="Shah S."/>
            <person name="Dougan E. K."/>
            <person name="Thang M."/>
            <person name="Chan C."/>
        </authorList>
    </citation>
    <scope>NUCLEOTIDE SEQUENCE [LARGE SCALE GENOMIC DNA]</scope>
</reference>
<dbReference type="EMBL" id="CAUYUJ010015644">
    <property type="protein sequence ID" value="CAK0856520.1"/>
    <property type="molecule type" value="Genomic_DNA"/>
</dbReference>
<evidence type="ECO:0000313" key="4">
    <source>
        <dbReference type="Proteomes" id="UP001189429"/>
    </source>
</evidence>